<evidence type="ECO:0008006" key="3">
    <source>
        <dbReference type="Google" id="ProtNLM"/>
    </source>
</evidence>
<reference evidence="2" key="2">
    <citation type="submission" date="2012-02" db="EMBL/GenBank/DDBJ databases">
        <title>Complete genome sequence of Blastococcus saxobsidens strain DD2.</title>
        <authorList>
            <person name="Genoscope."/>
        </authorList>
    </citation>
    <scope>NUCLEOTIDE SEQUENCE [LARGE SCALE GENOMIC DNA]</scope>
    <source>
        <strain evidence="2">DD2</strain>
    </source>
</reference>
<organism evidence="1 2">
    <name type="scientific">Blastococcus saxobsidens (strain DD2)</name>
    <dbReference type="NCBI Taxonomy" id="1146883"/>
    <lineage>
        <taxon>Bacteria</taxon>
        <taxon>Bacillati</taxon>
        <taxon>Actinomycetota</taxon>
        <taxon>Actinomycetes</taxon>
        <taxon>Geodermatophilales</taxon>
        <taxon>Geodermatophilaceae</taxon>
        <taxon>Blastococcus</taxon>
    </lineage>
</organism>
<dbReference type="Gene3D" id="3.30.450.150">
    <property type="entry name" value="Haem-degrading domain"/>
    <property type="match status" value="1"/>
</dbReference>
<dbReference type="InterPro" id="IPR005624">
    <property type="entry name" value="PduO/GlcC-like"/>
</dbReference>
<gene>
    <name evidence="1" type="ordered locus">BLASA_1408</name>
</gene>
<dbReference type="KEGG" id="bsd:BLASA_1408"/>
<dbReference type="STRING" id="1146883.BLASA_1408"/>
<evidence type="ECO:0000313" key="1">
    <source>
        <dbReference type="EMBL" id="CCG02341.1"/>
    </source>
</evidence>
<sequence length="146" mass="15218">MNEIQRPATIGHVVAQRVVAAAVAAAEDLDVRACVAVVDSSAHLLAFVRMDGAPLLSQQIAENKAYTVAAFNGVPTHEWWERIADDPALVHGLPQTERMVLFAGGVPITHRRRMVGAVGVSGGSAEQDRTIAEAASCAAPAAGSGR</sequence>
<dbReference type="Pfam" id="PF03928">
    <property type="entry name" value="HbpS-like"/>
    <property type="match status" value="1"/>
</dbReference>
<accession>H6RJN6</accession>
<reference evidence="1 2" key="1">
    <citation type="journal article" date="2012" name="J. Bacteriol.">
        <title>Genome Sequence of Blastococcus saxobsidens DD2, a Stone-Inhabiting Bacterium.</title>
        <authorList>
            <person name="Chouaia B."/>
            <person name="Crotti E."/>
            <person name="Brusetti L."/>
            <person name="Daffonchio D."/>
            <person name="Essoussi I."/>
            <person name="Nouioui I."/>
            <person name="Sbissi I."/>
            <person name="Ghodhbane-Gtari F."/>
            <person name="Gtari M."/>
            <person name="Vacherie B."/>
            <person name="Barbe V."/>
            <person name="Medigue C."/>
            <person name="Gury J."/>
            <person name="Pujic P."/>
            <person name="Normand P."/>
        </authorList>
    </citation>
    <scope>NUCLEOTIDE SEQUENCE [LARGE SCALE GENOMIC DNA]</scope>
    <source>
        <strain evidence="1 2">DD2</strain>
    </source>
</reference>
<protein>
    <recommendedName>
        <fullName evidence="3">Heme-binding protein</fullName>
    </recommendedName>
</protein>
<evidence type="ECO:0000313" key="2">
    <source>
        <dbReference type="Proteomes" id="UP000007517"/>
    </source>
</evidence>
<dbReference type="EMBL" id="FO117623">
    <property type="protein sequence ID" value="CCG02341.1"/>
    <property type="molecule type" value="Genomic_DNA"/>
</dbReference>
<dbReference type="InterPro" id="IPR052517">
    <property type="entry name" value="GlcG_carb_metab_protein"/>
</dbReference>
<dbReference type="PANTHER" id="PTHR34309">
    <property type="entry name" value="SLR1406 PROTEIN"/>
    <property type="match status" value="1"/>
</dbReference>
<dbReference type="Proteomes" id="UP000007517">
    <property type="component" value="Chromosome"/>
</dbReference>
<proteinExistence type="predicted"/>
<dbReference type="AlphaFoldDB" id="H6RJN6"/>
<dbReference type="OrthoDB" id="9778896at2"/>
<dbReference type="RefSeq" id="WP_014375238.1">
    <property type="nucleotide sequence ID" value="NC_016943.1"/>
</dbReference>
<dbReference type="PANTHER" id="PTHR34309:SF1">
    <property type="entry name" value="PROTEIN GLCG"/>
    <property type="match status" value="1"/>
</dbReference>
<dbReference type="SUPFAM" id="SSF143744">
    <property type="entry name" value="GlcG-like"/>
    <property type="match status" value="1"/>
</dbReference>
<dbReference type="InterPro" id="IPR038084">
    <property type="entry name" value="PduO/GlcC-like_sf"/>
</dbReference>
<keyword evidence="2" id="KW-1185">Reference proteome</keyword>
<dbReference type="HOGENOM" id="CLU_103773_2_2_11"/>
<dbReference type="eggNOG" id="COG3193">
    <property type="taxonomic scope" value="Bacteria"/>
</dbReference>
<name>H6RJN6_BLASD</name>